<evidence type="ECO:0000259" key="9">
    <source>
        <dbReference type="Pfam" id="PF03151"/>
    </source>
</evidence>
<comment type="subcellular location">
    <subcellularLocation>
        <location evidence="1">Membrane</location>
        <topology evidence="1">Multi-pass membrane protein</topology>
    </subcellularLocation>
</comment>
<sequence length="541" mass="59405">MLVPKQEPGRSRPSGCLVSDGPMAEERFPRPGSWGRAKDPPLTPGRKRFQHTLLEAQAPGEQLARDEAGSQDVQAAVIGVGYPGWPGYWGWGGLWRQEEVRSHDWRETRDQGGLGPGSSGRRPGAHVGSRRRPRLAWRPRPGAGSRKSSPAGAALGAVLQVQRCRCSAREPGGRPVPRRRAPLKRSRILHMALMGASDPLGEAEAIKEKPFLLRALQITLVVSLYWVTSISMVFLNKYLLDSPSLQLDTPIFVTFYQCLVTTLLCKSLSTLAAFCPGAMDFPTLRLDLRVARSVLPLSVVFIGMITFNNLCLKYVGVAFYNVGRSLTTVFNVLLSYLLLKQTTSFYALLTCGIIIGGFWLGVDQEGAEGTLSWTGTLFGVLASLCVSLNAIYTKKVLPAVDGSIWRLTFYNNVNACVLFLPLLLLLGELQTLLNFSQLGSAHFWGMMTLGGLFGFAIGYVTGLQIKFTSPLTHNVSGTAKACAQTVLAVLYYEETKSFLWWTSNMMVLGGSSAYTWVRGWEMKKIQEEPSPKEDEKSSMGV</sequence>
<evidence type="ECO:0000256" key="2">
    <source>
        <dbReference type="ARBA" id="ARBA00022692"/>
    </source>
</evidence>
<dbReference type="InterPro" id="IPR050186">
    <property type="entry name" value="TPT_transporter"/>
</dbReference>
<dbReference type="InterPro" id="IPR037185">
    <property type="entry name" value="EmrE-like"/>
</dbReference>
<evidence type="ECO:0000256" key="1">
    <source>
        <dbReference type="ARBA" id="ARBA00004141"/>
    </source>
</evidence>
<comment type="function">
    <text evidence="5">Putative transporter.</text>
</comment>
<feature type="compositionally biased region" description="Basic residues" evidence="7">
    <location>
        <begin position="128"/>
        <end position="137"/>
    </location>
</feature>
<feature type="transmembrane region" description="Helical" evidence="8">
    <location>
        <begin position="345"/>
        <end position="362"/>
    </location>
</feature>
<evidence type="ECO:0000313" key="11">
    <source>
        <dbReference type="Proteomes" id="UP000694429"/>
    </source>
</evidence>
<evidence type="ECO:0000256" key="8">
    <source>
        <dbReference type="SAM" id="Phobius"/>
    </source>
</evidence>
<accession>A0A8C0PNF4</accession>
<dbReference type="Ensembl" id="ENSCAFT00030045018.1">
    <property type="protein sequence ID" value="ENSCAFP00030039306.1"/>
    <property type="gene ID" value="ENSCAFG00030024477.1"/>
</dbReference>
<evidence type="ECO:0000313" key="10">
    <source>
        <dbReference type="Ensembl" id="ENSCAFP00030039306.1"/>
    </source>
</evidence>
<evidence type="ECO:0000256" key="4">
    <source>
        <dbReference type="ARBA" id="ARBA00023136"/>
    </source>
</evidence>
<evidence type="ECO:0000256" key="6">
    <source>
        <dbReference type="ARBA" id="ARBA00093775"/>
    </source>
</evidence>
<evidence type="ECO:0000256" key="5">
    <source>
        <dbReference type="ARBA" id="ARBA00093767"/>
    </source>
</evidence>
<feature type="region of interest" description="Disordered" evidence="7">
    <location>
        <begin position="1"/>
        <end position="46"/>
    </location>
</feature>
<feature type="transmembrane region" description="Helical" evidence="8">
    <location>
        <begin position="290"/>
        <end position="307"/>
    </location>
</feature>
<organism evidence="10 11">
    <name type="scientific">Canis lupus familiaris</name>
    <name type="common">Dog</name>
    <name type="synonym">Canis familiaris</name>
    <dbReference type="NCBI Taxonomy" id="9615"/>
    <lineage>
        <taxon>Eukaryota</taxon>
        <taxon>Metazoa</taxon>
        <taxon>Chordata</taxon>
        <taxon>Craniata</taxon>
        <taxon>Vertebrata</taxon>
        <taxon>Euteleostomi</taxon>
        <taxon>Mammalia</taxon>
        <taxon>Eutheria</taxon>
        <taxon>Laurasiatheria</taxon>
        <taxon>Carnivora</taxon>
        <taxon>Caniformia</taxon>
        <taxon>Canidae</taxon>
        <taxon>Canis</taxon>
    </lineage>
</organism>
<feature type="domain" description="Sugar phosphate transporter" evidence="9">
    <location>
        <begin position="217"/>
        <end position="511"/>
    </location>
</feature>
<protein>
    <recommendedName>
        <fullName evidence="9">Sugar phosphate transporter domain-containing protein</fullName>
    </recommendedName>
</protein>
<keyword evidence="4 8" id="KW-0472">Membrane</keyword>
<name>A0A8C0PNF4_CANLF</name>
<dbReference type="AlphaFoldDB" id="A0A8C0PNF4"/>
<dbReference type="Proteomes" id="UP000694429">
    <property type="component" value="Chromosome 18"/>
</dbReference>
<comment type="similarity">
    <text evidence="6">Belongs to the TPT transporter family. SLC35E subfamily.</text>
</comment>
<dbReference type="InterPro" id="IPR004853">
    <property type="entry name" value="Sugar_P_trans_dom"/>
</dbReference>
<evidence type="ECO:0000256" key="3">
    <source>
        <dbReference type="ARBA" id="ARBA00022989"/>
    </source>
</evidence>
<feature type="transmembrane region" description="Helical" evidence="8">
    <location>
        <begin position="404"/>
        <end position="423"/>
    </location>
</feature>
<evidence type="ECO:0000256" key="7">
    <source>
        <dbReference type="SAM" id="MobiDB-lite"/>
    </source>
</evidence>
<proteinExistence type="inferred from homology"/>
<feature type="region of interest" description="Disordered" evidence="7">
    <location>
        <begin position="105"/>
        <end position="151"/>
    </location>
</feature>
<feature type="transmembrane region" description="Helical" evidence="8">
    <location>
        <begin position="374"/>
        <end position="392"/>
    </location>
</feature>
<dbReference type="GO" id="GO:0016020">
    <property type="term" value="C:membrane"/>
    <property type="evidence" value="ECO:0007669"/>
    <property type="project" value="UniProtKB-SubCell"/>
</dbReference>
<feature type="transmembrane region" description="Helical" evidence="8">
    <location>
        <begin position="443"/>
        <end position="463"/>
    </location>
</feature>
<feature type="transmembrane region" description="Helical" evidence="8">
    <location>
        <begin position="211"/>
        <end position="234"/>
    </location>
</feature>
<keyword evidence="3 8" id="KW-1133">Transmembrane helix</keyword>
<reference evidence="10" key="1">
    <citation type="submission" date="2019-03" db="EMBL/GenBank/DDBJ databases">
        <authorList>
            <person name="Warren W.C."/>
            <person name="Johnson G.S."/>
        </authorList>
    </citation>
    <scope>NUCLEOTIDE SEQUENCE [LARGE SCALE GENOMIC DNA]</scope>
    <source>
        <strain evidence="10">Basenji</strain>
    </source>
</reference>
<reference evidence="10" key="2">
    <citation type="submission" date="2025-08" db="UniProtKB">
        <authorList>
            <consortium name="Ensembl"/>
        </authorList>
    </citation>
    <scope>IDENTIFICATION</scope>
</reference>
<dbReference type="SUPFAM" id="SSF103481">
    <property type="entry name" value="Multidrug resistance efflux transporter EmrE"/>
    <property type="match status" value="1"/>
</dbReference>
<dbReference type="PANTHER" id="PTHR11132">
    <property type="entry name" value="SOLUTE CARRIER FAMILY 35"/>
    <property type="match status" value="1"/>
</dbReference>
<feature type="transmembrane region" description="Helical" evidence="8">
    <location>
        <begin position="254"/>
        <end position="278"/>
    </location>
</feature>
<keyword evidence="2 8" id="KW-0812">Transmembrane</keyword>
<dbReference type="Pfam" id="PF03151">
    <property type="entry name" value="TPT"/>
    <property type="match status" value="1"/>
</dbReference>